<dbReference type="GO" id="GO:0005524">
    <property type="term" value="F:ATP binding"/>
    <property type="evidence" value="ECO:0007669"/>
    <property type="project" value="UniProtKB-KW"/>
</dbReference>
<comment type="caution">
    <text evidence="8">The sequence shown here is derived from an EMBL/GenBank/DDBJ whole genome shotgun (WGS) entry which is preliminary data.</text>
</comment>
<dbReference type="SMART" id="SM00487">
    <property type="entry name" value="DEXDc"/>
    <property type="match status" value="1"/>
</dbReference>
<dbReference type="InterPro" id="IPR014001">
    <property type="entry name" value="Helicase_ATP-bd"/>
</dbReference>
<dbReference type="InterPro" id="IPR027417">
    <property type="entry name" value="P-loop_NTPase"/>
</dbReference>
<dbReference type="InterPro" id="IPR050474">
    <property type="entry name" value="Hel308_SKI2-like"/>
</dbReference>
<organism evidence="8">
    <name type="scientific">Salmonella enterica subsp. enterica serovar Rissen</name>
    <dbReference type="NCBI Taxonomy" id="399587"/>
    <lineage>
        <taxon>Bacteria</taxon>
        <taxon>Pseudomonadati</taxon>
        <taxon>Pseudomonadota</taxon>
        <taxon>Gammaproteobacteria</taxon>
        <taxon>Enterobacterales</taxon>
        <taxon>Enterobacteriaceae</taxon>
        <taxon>Salmonella</taxon>
    </lineage>
</organism>
<dbReference type="GO" id="GO:0016787">
    <property type="term" value="F:hydrolase activity"/>
    <property type="evidence" value="ECO:0007669"/>
    <property type="project" value="UniProtKB-KW"/>
</dbReference>
<evidence type="ECO:0000313" key="9">
    <source>
        <dbReference type="EMBL" id="HAE0402582.1"/>
    </source>
</evidence>
<feature type="domain" description="Helicase C-terminal" evidence="6">
    <location>
        <begin position="353"/>
        <end position="544"/>
    </location>
</feature>
<accession>A0A5H7QRW0</accession>
<dbReference type="SUPFAM" id="SSF52540">
    <property type="entry name" value="P-loop containing nucleoside triphosphate hydrolases"/>
    <property type="match status" value="2"/>
</dbReference>
<feature type="domain" description="Helicase ATP-binding" evidence="5">
    <location>
        <begin position="145"/>
        <end position="311"/>
    </location>
</feature>
<dbReference type="EMBL" id="DAAQQD010000002">
    <property type="protein sequence ID" value="HAE0402582.1"/>
    <property type="molecule type" value="Genomic_DNA"/>
</dbReference>
<dbReference type="Pfam" id="PF00271">
    <property type="entry name" value="Helicase_C"/>
    <property type="match status" value="1"/>
</dbReference>
<evidence type="ECO:0000256" key="2">
    <source>
        <dbReference type="ARBA" id="ARBA00022801"/>
    </source>
</evidence>
<dbReference type="PROSITE" id="PS51194">
    <property type="entry name" value="HELICASE_CTER"/>
    <property type="match status" value="1"/>
</dbReference>
<dbReference type="GO" id="GO:0003676">
    <property type="term" value="F:nucleic acid binding"/>
    <property type="evidence" value="ECO:0007669"/>
    <property type="project" value="InterPro"/>
</dbReference>
<dbReference type="EMBL" id="AAMKVT010000002">
    <property type="protein sequence ID" value="EDI3823714.1"/>
    <property type="molecule type" value="Genomic_DNA"/>
</dbReference>
<reference evidence="8" key="1">
    <citation type="journal article" date="2018" name="Genome Biol.">
        <title>SKESA: strategic k-mer extension for scrupulous assemblies.</title>
        <authorList>
            <person name="Souvorov A."/>
            <person name="Agarwala R."/>
            <person name="Lipman D.J."/>
        </authorList>
    </citation>
    <scope>NUCLEOTIDE SEQUENCE</scope>
    <source>
        <strain evidence="8">00-0084</strain>
        <strain evidence="9">Sam_2c245506-e6a1-4a6d-a922-630da47117cd</strain>
    </source>
</reference>
<keyword evidence="3 8" id="KW-0347">Helicase</keyword>
<dbReference type="PANTHER" id="PTHR47961:SF8">
    <property type="entry name" value="DEXH-BOX ATP-DEPENDENT RNA HELICASE DEXH15 CHLOROPLASTIC"/>
    <property type="match status" value="1"/>
</dbReference>
<proteinExistence type="predicted"/>
<dbReference type="PANTHER" id="PTHR47961">
    <property type="entry name" value="DNA POLYMERASE THETA, PUTATIVE (AFU_ORTHOLOGUE AFUA_1G05260)-RELATED"/>
    <property type="match status" value="1"/>
</dbReference>
<keyword evidence="4" id="KW-0067">ATP-binding</keyword>
<dbReference type="EMBL" id="DAAHMB010000019">
    <property type="protein sequence ID" value="HAB6566364.1"/>
    <property type="molecule type" value="Genomic_DNA"/>
</dbReference>
<dbReference type="SMART" id="SM00490">
    <property type="entry name" value="HELICc"/>
    <property type="match status" value="1"/>
</dbReference>
<dbReference type="RefSeq" id="WP_023138938.1">
    <property type="nucleotide sequence ID" value="NZ_CALPAC010000004.1"/>
</dbReference>
<sequence length="833" mass="94562">MISLIEYLCERIKSSYEFNNYYNGLLEQLAHSFFEKNKHDFVFTAQHERLLHFSQFFSNSSNEHNRAIALKVISGINELFPNNNYTKAITKSILTNFGLFSAVTSFTDPSVSLSTSSALLGDIRRAIQAIPNSEYSFTNRQYDIYNEILINDFFSFSGPTSLGKSFVIKNCAIDLLDRFNVIVFILPTKALLEEYLVDFRAMLNKRGIDNVNITKSVSGVKPGEKNLMIFTQERYNNFLYELDYSDINVDVLFIDEAHKLADKSSKRSMTLYKVISTSLEKYPSLKLIFSSPVISNPDIFFKYFNVNGKSLSIAESPVAQSLFFANICSEEYKYFDTVTKAVIDFNISGDFESDFDLIFKIGSQHDSNLVYVSSKSQCVNKAIEFSNFLISKGTAIVKDEELVAESKLISEFIHKDFSLPHLLKYGIAYHHGNLPAFIRKRIEFLYANKKIKYIFCTSTLLEGVNLPTKNVFIYPFGKANSNNGFSLDFWNLAGRAGRYKNELTGNIICIGNEENSWDEFETSVANKDQIEIDNEISPLLKAHRKILNYLNESVKSPDPKVVEISTMILSEVLTYINEGKVGGLLGAFDSKIRQKIISAGRAHLAKKNLLNIDVSTFSENHRFDSDIQSSAYKLASNSNNILTTFQKEDVFKYLQKINDVYKIVKPVGILPFSIMTYSWLRGEPINVIISNGIRFSKKVCEPSPYRWVDFDGSNSYHVNLKILEIINSIETDITFKLESALAHYYQLCKSLHGEDASGINLSKFVDYGTINAKEMSLQEYGFSRAAASELLKKYRVFVEFDSNDGLKRINVKGLLNSVGSGGLLKKEIEWLNI</sequence>
<dbReference type="InterPro" id="IPR001650">
    <property type="entry name" value="Helicase_C-like"/>
</dbReference>
<dbReference type="InterPro" id="IPR011545">
    <property type="entry name" value="DEAD/DEAH_box_helicase_dom"/>
</dbReference>
<reference evidence="7" key="3">
    <citation type="submission" date="2018-07" db="EMBL/GenBank/DDBJ databases">
        <authorList>
            <consortium name="NARMS: The National Antimicrobial Resistance Monitoring System"/>
        </authorList>
    </citation>
    <scope>NUCLEOTIDE SEQUENCE</scope>
    <source>
        <strain evidence="7">FSIS1701469</strain>
    </source>
</reference>
<dbReference type="PROSITE" id="PS51192">
    <property type="entry name" value="HELICASE_ATP_BIND_1"/>
    <property type="match status" value="1"/>
</dbReference>
<evidence type="ECO:0000256" key="1">
    <source>
        <dbReference type="ARBA" id="ARBA00022741"/>
    </source>
</evidence>
<dbReference type="Gene3D" id="3.40.50.300">
    <property type="entry name" value="P-loop containing nucleotide triphosphate hydrolases"/>
    <property type="match status" value="2"/>
</dbReference>
<keyword evidence="1" id="KW-0547">Nucleotide-binding</keyword>
<evidence type="ECO:0000256" key="3">
    <source>
        <dbReference type="ARBA" id="ARBA00022806"/>
    </source>
</evidence>
<evidence type="ECO:0000259" key="6">
    <source>
        <dbReference type="PROSITE" id="PS51194"/>
    </source>
</evidence>
<dbReference type="Pfam" id="PF00270">
    <property type="entry name" value="DEAD"/>
    <property type="match status" value="1"/>
</dbReference>
<keyword evidence="2" id="KW-0378">Hydrolase</keyword>
<evidence type="ECO:0000256" key="4">
    <source>
        <dbReference type="ARBA" id="ARBA00022840"/>
    </source>
</evidence>
<dbReference type="GO" id="GO:0004386">
    <property type="term" value="F:helicase activity"/>
    <property type="evidence" value="ECO:0007669"/>
    <property type="project" value="UniProtKB-KW"/>
</dbReference>
<gene>
    <name evidence="7" type="ORF">CEE03_04010</name>
    <name evidence="9" type="ORF">G2165_05615</name>
    <name evidence="8" type="ORF">GYI59_22265</name>
</gene>
<protein>
    <submittedName>
        <fullName evidence="8">DEAD/DEAH box helicase</fullName>
    </submittedName>
</protein>
<evidence type="ECO:0000313" key="7">
    <source>
        <dbReference type="EMBL" id="EDI3823714.1"/>
    </source>
</evidence>
<evidence type="ECO:0000259" key="5">
    <source>
        <dbReference type="PROSITE" id="PS51192"/>
    </source>
</evidence>
<evidence type="ECO:0000313" key="8">
    <source>
        <dbReference type="EMBL" id="HAB6566364.1"/>
    </source>
</evidence>
<reference evidence="8" key="2">
    <citation type="submission" date="2018-07" db="EMBL/GenBank/DDBJ databases">
        <authorList>
            <consortium name="NCBI Pathogen Detection Project"/>
        </authorList>
    </citation>
    <scope>NUCLEOTIDE SEQUENCE</scope>
    <source>
        <strain evidence="8">00-0084</strain>
        <strain evidence="9">Sam_2c245506-e6a1-4a6d-a922-630da47117cd</strain>
    </source>
</reference>
<name>A0A5H7QRW0_SALET</name>
<dbReference type="AlphaFoldDB" id="A0A5H7QRW0"/>